<evidence type="ECO:0000313" key="3">
    <source>
        <dbReference type="Proteomes" id="UP000570361"/>
    </source>
</evidence>
<accession>A0A7W5AXM0</accession>
<keyword evidence="1" id="KW-0812">Transmembrane</keyword>
<organism evidence="2 3">
    <name type="scientific">Paenibacillus phyllosphaerae</name>
    <dbReference type="NCBI Taxonomy" id="274593"/>
    <lineage>
        <taxon>Bacteria</taxon>
        <taxon>Bacillati</taxon>
        <taxon>Bacillota</taxon>
        <taxon>Bacilli</taxon>
        <taxon>Bacillales</taxon>
        <taxon>Paenibacillaceae</taxon>
        <taxon>Paenibacillus</taxon>
    </lineage>
</organism>
<dbReference type="AlphaFoldDB" id="A0A7W5AXM0"/>
<feature type="transmembrane region" description="Helical" evidence="1">
    <location>
        <begin position="60"/>
        <end position="83"/>
    </location>
</feature>
<keyword evidence="1" id="KW-1133">Transmembrane helix</keyword>
<name>A0A7W5AXM0_9BACL</name>
<comment type="caution">
    <text evidence="2">The sequence shown here is derived from an EMBL/GenBank/DDBJ whole genome shotgun (WGS) entry which is preliminary data.</text>
</comment>
<feature type="transmembrane region" description="Helical" evidence="1">
    <location>
        <begin position="126"/>
        <end position="147"/>
    </location>
</feature>
<dbReference type="EMBL" id="JACHXK010000005">
    <property type="protein sequence ID" value="MBB3110602.1"/>
    <property type="molecule type" value="Genomic_DNA"/>
</dbReference>
<feature type="transmembrane region" description="Helical" evidence="1">
    <location>
        <begin position="95"/>
        <end position="114"/>
    </location>
</feature>
<proteinExistence type="predicted"/>
<sequence>MGITVFASLAVLSLLTFTVFLRRIHLFEAILVWGLLVFLHSNFLWLVGMNGKYIDIDESVSMILAITVMSKIVVPILVFHAFAISLMFRKAVVKLVVFVLLVGVLLGMDGLAVRLNVMAFSPEWKIGYSILYRGGTVAVAFAAWQWIRTVARREIRL</sequence>
<protein>
    <submittedName>
        <fullName evidence="2">Uncharacterized protein</fullName>
    </submittedName>
</protein>
<evidence type="ECO:0000256" key="1">
    <source>
        <dbReference type="SAM" id="Phobius"/>
    </source>
</evidence>
<dbReference type="Proteomes" id="UP000570361">
    <property type="component" value="Unassembled WGS sequence"/>
</dbReference>
<evidence type="ECO:0000313" key="2">
    <source>
        <dbReference type="EMBL" id="MBB3110602.1"/>
    </source>
</evidence>
<reference evidence="2 3" key="1">
    <citation type="submission" date="2020-08" db="EMBL/GenBank/DDBJ databases">
        <title>Genomic Encyclopedia of Type Strains, Phase III (KMG-III): the genomes of soil and plant-associated and newly described type strains.</title>
        <authorList>
            <person name="Whitman W."/>
        </authorList>
    </citation>
    <scope>NUCLEOTIDE SEQUENCE [LARGE SCALE GENOMIC DNA]</scope>
    <source>
        <strain evidence="2 3">CECT 5862</strain>
    </source>
</reference>
<feature type="transmembrane region" description="Helical" evidence="1">
    <location>
        <begin position="6"/>
        <end position="22"/>
    </location>
</feature>
<keyword evidence="1" id="KW-0472">Membrane</keyword>
<dbReference type="RefSeq" id="WP_183600510.1">
    <property type="nucleotide sequence ID" value="NZ_JACHXK010000005.1"/>
</dbReference>
<feature type="transmembrane region" description="Helical" evidence="1">
    <location>
        <begin position="29"/>
        <end position="48"/>
    </location>
</feature>
<gene>
    <name evidence="2" type="ORF">FHS18_002669</name>
</gene>
<keyword evidence="3" id="KW-1185">Reference proteome</keyword>